<dbReference type="AlphaFoldDB" id="A0A7J7RMZ0"/>
<evidence type="ECO:0000313" key="2">
    <source>
        <dbReference type="Proteomes" id="UP000558488"/>
    </source>
</evidence>
<proteinExistence type="predicted"/>
<dbReference type="EMBL" id="JACAGB010000064">
    <property type="protein sequence ID" value="KAF6277526.1"/>
    <property type="molecule type" value="Genomic_DNA"/>
</dbReference>
<keyword evidence="2" id="KW-1185">Reference proteome</keyword>
<organism evidence="1 2">
    <name type="scientific">Pipistrellus kuhlii</name>
    <name type="common">Kuhl's pipistrelle</name>
    <dbReference type="NCBI Taxonomy" id="59472"/>
    <lineage>
        <taxon>Eukaryota</taxon>
        <taxon>Metazoa</taxon>
        <taxon>Chordata</taxon>
        <taxon>Craniata</taxon>
        <taxon>Vertebrata</taxon>
        <taxon>Euteleostomi</taxon>
        <taxon>Mammalia</taxon>
        <taxon>Eutheria</taxon>
        <taxon>Laurasiatheria</taxon>
        <taxon>Chiroptera</taxon>
        <taxon>Yangochiroptera</taxon>
        <taxon>Vespertilionidae</taxon>
        <taxon>Pipistrellus</taxon>
    </lineage>
</organism>
<dbReference type="Proteomes" id="UP000558488">
    <property type="component" value="Unassembled WGS sequence"/>
</dbReference>
<reference evidence="1 2" key="1">
    <citation type="journal article" date="2020" name="Nature">
        <title>Six reference-quality genomes reveal evolution of bat adaptations.</title>
        <authorList>
            <person name="Jebb D."/>
            <person name="Huang Z."/>
            <person name="Pippel M."/>
            <person name="Hughes G.M."/>
            <person name="Lavrichenko K."/>
            <person name="Devanna P."/>
            <person name="Winkler S."/>
            <person name="Jermiin L.S."/>
            <person name="Skirmuntt E.C."/>
            <person name="Katzourakis A."/>
            <person name="Burkitt-Gray L."/>
            <person name="Ray D.A."/>
            <person name="Sullivan K.A.M."/>
            <person name="Roscito J.G."/>
            <person name="Kirilenko B.M."/>
            <person name="Davalos L.M."/>
            <person name="Corthals A.P."/>
            <person name="Power M.L."/>
            <person name="Jones G."/>
            <person name="Ransome R.D."/>
            <person name="Dechmann D.K.N."/>
            <person name="Locatelli A.G."/>
            <person name="Puechmaille S.J."/>
            <person name="Fedrigo O."/>
            <person name="Jarvis E.D."/>
            <person name="Hiller M."/>
            <person name="Vernes S.C."/>
            <person name="Myers E.W."/>
            <person name="Teeling E.C."/>
        </authorList>
    </citation>
    <scope>NUCLEOTIDE SEQUENCE [LARGE SCALE GENOMIC DNA]</scope>
    <source>
        <strain evidence="1">MPipKuh1</strain>
        <tissue evidence="1">Flight muscle</tissue>
    </source>
</reference>
<accession>A0A7J7RMZ0</accession>
<gene>
    <name evidence="1" type="ORF">mPipKuh1_010389</name>
</gene>
<comment type="caution">
    <text evidence="1">The sequence shown here is derived from an EMBL/GenBank/DDBJ whole genome shotgun (WGS) entry which is preliminary data.</text>
</comment>
<protein>
    <submittedName>
        <fullName evidence="1">Uncharacterized protein</fullName>
    </submittedName>
</protein>
<sequence>MELKLNQKPPGHRILSLSLTTKEPLQCFAYWVSARGGGGHQGENRPLGCSVFVKMQQHPLQTKARHTHSRPQIKHASQVLQPKWTSQSTLNTLQTCFSHAVTGERGRMGRGSCPATGGKATREGLGDSEVVHFRALAHQHPLQ</sequence>
<name>A0A7J7RMZ0_PIPKU</name>
<evidence type="ECO:0000313" key="1">
    <source>
        <dbReference type="EMBL" id="KAF6277526.1"/>
    </source>
</evidence>